<reference evidence="2 3" key="1">
    <citation type="journal article" date="2021" name="Elife">
        <title>Chloroplast acquisition without the gene transfer in kleptoplastic sea slugs, Plakobranchus ocellatus.</title>
        <authorList>
            <person name="Maeda T."/>
            <person name="Takahashi S."/>
            <person name="Yoshida T."/>
            <person name="Shimamura S."/>
            <person name="Takaki Y."/>
            <person name="Nagai Y."/>
            <person name="Toyoda A."/>
            <person name="Suzuki Y."/>
            <person name="Arimoto A."/>
            <person name="Ishii H."/>
            <person name="Satoh N."/>
            <person name="Nishiyama T."/>
            <person name="Hasebe M."/>
            <person name="Maruyama T."/>
            <person name="Minagawa J."/>
            <person name="Obokata J."/>
            <person name="Shigenobu S."/>
        </authorList>
    </citation>
    <scope>NUCLEOTIDE SEQUENCE [LARGE SCALE GENOMIC DNA]</scope>
</reference>
<protein>
    <submittedName>
        <fullName evidence="2">Uncharacterized protein</fullName>
    </submittedName>
</protein>
<feature type="compositionally biased region" description="Basic and acidic residues" evidence="1">
    <location>
        <begin position="43"/>
        <end position="53"/>
    </location>
</feature>
<gene>
    <name evidence="2" type="ORF">PoB_000804600</name>
</gene>
<evidence type="ECO:0000313" key="2">
    <source>
        <dbReference type="EMBL" id="GFN81540.1"/>
    </source>
</evidence>
<accession>A0AAV3YEC7</accession>
<evidence type="ECO:0000256" key="1">
    <source>
        <dbReference type="SAM" id="MobiDB-lite"/>
    </source>
</evidence>
<proteinExistence type="predicted"/>
<dbReference type="Proteomes" id="UP000735302">
    <property type="component" value="Unassembled WGS sequence"/>
</dbReference>
<dbReference type="AlphaFoldDB" id="A0AAV3YEC7"/>
<dbReference type="EMBL" id="BLXT01000945">
    <property type="protein sequence ID" value="GFN81540.1"/>
    <property type="molecule type" value="Genomic_DNA"/>
</dbReference>
<feature type="region of interest" description="Disordered" evidence="1">
    <location>
        <begin position="43"/>
        <end position="62"/>
    </location>
</feature>
<organism evidence="2 3">
    <name type="scientific">Plakobranchus ocellatus</name>
    <dbReference type="NCBI Taxonomy" id="259542"/>
    <lineage>
        <taxon>Eukaryota</taxon>
        <taxon>Metazoa</taxon>
        <taxon>Spiralia</taxon>
        <taxon>Lophotrochozoa</taxon>
        <taxon>Mollusca</taxon>
        <taxon>Gastropoda</taxon>
        <taxon>Heterobranchia</taxon>
        <taxon>Euthyneura</taxon>
        <taxon>Panpulmonata</taxon>
        <taxon>Sacoglossa</taxon>
        <taxon>Placobranchoidea</taxon>
        <taxon>Plakobranchidae</taxon>
        <taxon>Plakobranchus</taxon>
    </lineage>
</organism>
<name>A0AAV3YEC7_9GAST</name>
<keyword evidence="3" id="KW-1185">Reference proteome</keyword>
<evidence type="ECO:0000313" key="3">
    <source>
        <dbReference type="Proteomes" id="UP000735302"/>
    </source>
</evidence>
<comment type="caution">
    <text evidence="2">The sequence shown here is derived from an EMBL/GenBank/DDBJ whole genome shotgun (WGS) entry which is preliminary data.</text>
</comment>
<sequence length="100" mass="11602">MVSDGCLGMKKKTPDIHFLDTNETKVNSKVHVNLLEGNFRQTSREHTMVDKKNPQKNNSNEKIQECWDQIAIQKIRKSITSWKKRLMVDQDGGPIDHKQI</sequence>